<accession>A0AAX6HCN0</accession>
<dbReference type="AlphaFoldDB" id="A0AAX6HCN0"/>
<gene>
    <name evidence="2" type="ORF">M6B38_321440</name>
</gene>
<feature type="region of interest" description="Disordered" evidence="1">
    <location>
        <begin position="74"/>
        <end position="126"/>
    </location>
</feature>
<evidence type="ECO:0000313" key="3">
    <source>
        <dbReference type="Proteomes" id="UP001140949"/>
    </source>
</evidence>
<feature type="compositionally biased region" description="Basic and acidic residues" evidence="1">
    <location>
        <begin position="92"/>
        <end position="117"/>
    </location>
</feature>
<organism evidence="2 3">
    <name type="scientific">Iris pallida</name>
    <name type="common">Sweet iris</name>
    <dbReference type="NCBI Taxonomy" id="29817"/>
    <lineage>
        <taxon>Eukaryota</taxon>
        <taxon>Viridiplantae</taxon>
        <taxon>Streptophyta</taxon>
        <taxon>Embryophyta</taxon>
        <taxon>Tracheophyta</taxon>
        <taxon>Spermatophyta</taxon>
        <taxon>Magnoliopsida</taxon>
        <taxon>Liliopsida</taxon>
        <taxon>Asparagales</taxon>
        <taxon>Iridaceae</taxon>
        <taxon>Iridoideae</taxon>
        <taxon>Irideae</taxon>
        <taxon>Iris</taxon>
    </lineage>
</organism>
<feature type="compositionally biased region" description="Low complexity" evidence="1">
    <location>
        <begin position="78"/>
        <end position="88"/>
    </location>
</feature>
<evidence type="ECO:0000256" key="1">
    <source>
        <dbReference type="SAM" id="MobiDB-lite"/>
    </source>
</evidence>
<keyword evidence="3" id="KW-1185">Reference proteome</keyword>
<dbReference type="EMBL" id="JANAVB010010794">
    <property type="protein sequence ID" value="KAJ6838341.1"/>
    <property type="molecule type" value="Genomic_DNA"/>
</dbReference>
<reference evidence="2" key="1">
    <citation type="journal article" date="2023" name="GigaByte">
        <title>Genome assembly of the bearded iris, Iris pallida Lam.</title>
        <authorList>
            <person name="Bruccoleri R.E."/>
            <person name="Oakeley E.J."/>
            <person name="Faust A.M.E."/>
            <person name="Altorfer M."/>
            <person name="Dessus-Babus S."/>
            <person name="Burckhardt D."/>
            <person name="Oertli M."/>
            <person name="Naumann U."/>
            <person name="Petersen F."/>
            <person name="Wong J."/>
        </authorList>
    </citation>
    <scope>NUCLEOTIDE SEQUENCE</scope>
    <source>
        <strain evidence="2">GSM-AAB239-AS_SAM_17_03QT</strain>
    </source>
</reference>
<evidence type="ECO:0000313" key="2">
    <source>
        <dbReference type="EMBL" id="KAJ6838341.1"/>
    </source>
</evidence>
<sequence length="126" mass="14153">MHNTFKIQLPSTLPFSISYFFFTFKSPTTTNFSLTEPFSTQSIKPEHSNTKVQIPLSSHFILLFSQSLQPNPNSKLYSSLPSSLANPNSRKKNYEEQEGGFEKIKSETHRPVGDVDPRLQAATGVS</sequence>
<dbReference type="Proteomes" id="UP001140949">
    <property type="component" value="Unassembled WGS sequence"/>
</dbReference>
<protein>
    <submittedName>
        <fullName evidence="2">Uncharacterized protein</fullName>
    </submittedName>
</protein>
<proteinExistence type="predicted"/>
<comment type="caution">
    <text evidence="2">The sequence shown here is derived from an EMBL/GenBank/DDBJ whole genome shotgun (WGS) entry which is preliminary data.</text>
</comment>
<reference evidence="2" key="2">
    <citation type="submission" date="2023-04" db="EMBL/GenBank/DDBJ databases">
        <authorList>
            <person name="Bruccoleri R.E."/>
            <person name="Oakeley E.J."/>
            <person name="Faust A.-M."/>
            <person name="Dessus-Babus S."/>
            <person name="Altorfer M."/>
            <person name="Burckhardt D."/>
            <person name="Oertli M."/>
            <person name="Naumann U."/>
            <person name="Petersen F."/>
            <person name="Wong J."/>
        </authorList>
    </citation>
    <scope>NUCLEOTIDE SEQUENCE</scope>
    <source>
        <strain evidence="2">GSM-AAB239-AS_SAM_17_03QT</strain>
        <tissue evidence="2">Leaf</tissue>
    </source>
</reference>
<name>A0AAX6HCN0_IRIPA</name>